<evidence type="ECO:0000256" key="2">
    <source>
        <dbReference type="ARBA" id="ARBA00004319"/>
    </source>
</evidence>
<evidence type="ECO:0000259" key="7">
    <source>
        <dbReference type="Pfam" id="PF18400"/>
    </source>
</evidence>
<dbReference type="Proteomes" id="UP000769528">
    <property type="component" value="Unassembled WGS sequence"/>
</dbReference>
<evidence type="ECO:0000313" key="12">
    <source>
        <dbReference type="Proteomes" id="UP000769528"/>
    </source>
</evidence>
<dbReference type="PANTHER" id="PTHR11226:SF0">
    <property type="entry name" value="UDP-GLUCOSE:GLYCOPROTEIN GLUCOSYLTRANSFERASE"/>
    <property type="match status" value="1"/>
</dbReference>
<dbReference type="OrthoDB" id="27683at2759"/>
<organism evidence="11 12">
    <name type="scientific">Wickerhamomyces mucosus</name>
    <dbReference type="NCBI Taxonomy" id="1378264"/>
    <lineage>
        <taxon>Eukaryota</taxon>
        <taxon>Fungi</taxon>
        <taxon>Dikarya</taxon>
        <taxon>Ascomycota</taxon>
        <taxon>Saccharomycotina</taxon>
        <taxon>Saccharomycetes</taxon>
        <taxon>Phaffomycetales</taxon>
        <taxon>Wickerhamomycetaceae</taxon>
        <taxon>Wickerhamomyces</taxon>
    </lineage>
</organism>
<dbReference type="InterPro" id="IPR040692">
    <property type="entry name" value="UGGT_TRXL_3"/>
</dbReference>
<dbReference type="CDD" id="cd06432">
    <property type="entry name" value="GT8_HUGT1_C_like"/>
    <property type="match status" value="1"/>
</dbReference>
<dbReference type="GO" id="GO:0005788">
    <property type="term" value="C:endoplasmic reticulum lumen"/>
    <property type="evidence" value="ECO:0007669"/>
    <property type="project" value="UniProtKB-SubCell"/>
</dbReference>
<dbReference type="InterPro" id="IPR029044">
    <property type="entry name" value="Nucleotide-diphossugar_trans"/>
</dbReference>
<dbReference type="GO" id="GO:0018279">
    <property type="term" value="P:protein N-linked glycosylation via asparagine"/>
    <property type="evidence" value="ECO:0007669"/>
    <property type="project" value="TreeGrafter"/>
</dbReference>
<feature type="domain" description="UGGT thioredoxin-like" evidence="9">
    <location>
        <begin position="414"/>
        <end position="621"/>
    </location>
</feature>
<dbReference type="GO" id="GO:0003980">
    <property type="term" value="F:UDP-glucose:glycoprotein glucosyltransferase activity"/>
    <property type="evidence" value="ECO:0007669"/>
    <property type="project" value="InterPro"/>
</dbReference>
<dbReference type="PANTHER" id="PTHR11226">
    <property type="entry name" value="UDP-GLUCOSE GLYCOPROTEIN:GLUCOSYLTRANSFERASE"/>
    <property type="match status" value="1"/>
</dbReference>
<keyword evidence="5" id="KW-0325">Glycoprotein</keyword>
<evidence type="ECO:0000313" key="11">
    <source>
        <dbReference type="EMBL" id="KAH3670358.1"/>
    </source>
</evidence>
<dbReference type="EMBL" id="JAEUBF010001301">
    <property type="protein sequence ID" value="KAH3670358.1"/>
    <property type="molecule type" value="Genomic_DNA"/>
</dbReference>
<dbReference type="Pfam" id="PF06427">
    <property type="entry name" value="UDP-g_GGTase"/>
    <property type="match status" value="1"/>
</dbReference>
<dbReference type="Pfam" id="PF18401">
    <property type="entry name" value="Thioredoxin_13"/>
    <property type="match status" value="1"/>
</dbReference>
<keyword evidence="12" id="KW-1185">Reference proteome</keyword>
<dbReference type="SUPFAM" id="SSF53448">
    <property type="entry name" value="Nucleotide-diphospho-sugar transferases"/>
    <property type="match status" value="1"/>
</dbReference>
<reference evidence="11" key="2">
    <citation type="submission" date="2021-01" db="EMBL/GenBank/DDBJ databases">
        <authorList>
            <person name="Schikora-Tamarit M.A."/>
        </authorList>
    </citation>
    <scope>NUCLEOTIDE SEQUENCE</scope>
    <source>
        <strain evidence="11">CBS6341</strain>
    </source>
</reference>
<feature type="domain" description="Glucosyltransferase 24 catalytic" evidence="10">
    <location>
        <begin position="1117"/>
        <end position="1385"/>
    </location>
</feature>
<evidence type="ECO:0000259" key="9">
    <source>
        <dbReference type="Pfam" id="PF18402"/>
    </source>
</evidence>
<name>A0A9P8PDP5_9ASCO</name>
<feature type="chain" id="PRO_5040471807" description="Glycosyltransferase family 24 protein" evidence="6">
    <location>
        <begin position="18"/>
        <end position="1419"/>
    </location>
</feature>
<dbReference type="InterPro" id="IPR040693">
    <property type="entry name" value="UGGT_TRXL_1"/>
</dbReference>
<dbReference type="Pfam" id="PF18402">
    <property type="entry name" value="Thioredoxin_14"/>
    <property type="match status" value="1"/>
</dbReference>
<sequence length="1419" mass="164944">MIKQFSLLILGLTLINAQIQIQLQSNWENPPFELRILETLASEDEDYYLPVLSKIGSFALDEDDDEEVQYTNDQQLYDSVWELLSTKEKELYQIPLANKLYSPRIISHYNYYNETVLSLSKIPERCGFDNESWVQFNDAIYCDPDDIYALRTDSTKSQDDEILLPFDRVIGESGPLLILYANVKDYKFKQFISNLYDNSQHGKLRFIVRYIPQFIETREILHGYGVDLTLKRTDYIVIDDRDINVGKDQFFLQNNGKDEVESNIESIFEKYVDEIPTVNQEDIEDLGLKLTGKVLSTNGSDLSILNKLIEDFPKFSSFLSTEDIDPSVISYISELRQKGLVPGSSGLYVNGVPLDEENEDIFNLYSLIKNELLQLNKIKSFGFDSRTTKKILGSFAQSSREKTQRARLLRHDIDEELIIYFNDLENDAHYENILYDDPEIFLERYEYGTIPPIKSNLFTAVFVVKLTDQARLAAVINTIESVKRHDIAQRVGIIPLVENERDKIIANNLYYLAREKSIGAALKYLTSFVENPDRRSKIKTDKDYVSNSSVKFVENFDVGGPVVIANGVFVNFDNDWAYVLTRQITDDYRFLAELIYSKQISNVSLLKKILYQESLNFRNALLVPDEKLLIKYRSVELEDLKLLKEQFNNEIIELENFESVDQLDLDEKLSISTLTLAGNFGSKFYLEQALEYLKLIKNTKDHLRIRFIHTTDNASFLGLIHQALNKTWEHGEEIIQKIIDDNQFIENDRTNPNIQWFLDTTDIDSNSFILLDGYFVSLESHRVVDAKSLQFLITYEVEYRLSSVSRILFQYPEIINSINELPDWLETFSSVLTKSYYSDIKSFQPTSIPRFNLERFISSEKELDVLLVIDPLKESSQKLTTLAQSIQDFSFINLEYKLVPEDSISEIPIKRFYRADIPSKVEFNENGETIEQEFINFDLVPENNLFTLDLEVPEQWIVVPKESKSDLDNVLLSKSGKVKGIYELENIIIEGFALDVIEKSPPTGLTVEIEGSETNVMTSQGYLQLKANPGLWNFQLKDDGVSDIVYSILSIDKFDSKVKSSEKNKSFQIPILSLEGPKIYPRVIKNDGKERIKLVNLDDNDLESNPPPYKTKKQADINIFTIASGHLYERLLSIMTASVMAHTDESVKFWIIDNYMSPTFRKLLPSLSSKYGFEYELITYKWPTWLLSQREKQRTIWGYKILFLDVLFPRDLEKVIFVDADQIIRTDLKELIDLNLEGAPYGFTPMGESREEMEGYRFWKQGYWADYLNDKYKYHISALYVVDLVKFRRIAAGDRLRITYQQLSKDPKSLSNLDQDLPNSLQHVLKIYSLPDEWLWCETWCDDKSLKNAKTIDLCNNPLTKEHKLDRAKRLIPEWNKYDDEIEQLKKIIFEQDKDQSYEHDEIKIDEDNSDNLQIHDEL</sequence>
<feature type="signal peptide" evidence="6">
    <location>
        <begin position="1"/>
        <end position="17"/>
    </location>
</feature>
<evidence type="ECO:0000259" key="10">
    <source>
        <dbReference type="Pfam" id="PF18404"/>
    </source>
</evidence>
<evidence type="ECO:0008006" key="13">
    <source>
        <dbReference type="Google" id="ProtNLM"/>
    </source>
</evidence>
<evidence type="ECO:0000259" key="8">
    <source>
        <dbReference type="Pfam" id="PF18401"/>
    </source>
</evidence>
<feature type="domain" description="UGGT thioredoxin-like" evidence="7">
    <location>
        <begin position="29"/>
        <end position="213"/>
    </location>
</feature>
<evidence type="ECO:0000256" key="1">
    <source>
        <dbReference type="ARBA" id="ARBA00001913"/>
    </source>
</evidence>
<reference evidence="11" key="1">
    <citation type="journal article" date="2021" name="Open Biol.">
        <title>Shared evolutionary footprints suggest mitochondrial oxidative damage underlies multiple complex I losses in fungi.</title>
        <authorList>
            <person name="Schikora-Tamarit M.A."/>
            <person name="Marcet-Houben M."/>
            <person name="Nosek J."/>
            <person name="Gabaldon T."/>
        </authorList>
    </citation>
    <scope>NUCLEOTIDE SEQUENCE</scope>
    <source>
        <strain evidence="11">CBS6341</strain>
    </source>
</reference>
<dbReference type="Pfam" id="PF18400">
    <property type="entry name" value="Thioredoxin_12"/>
    <property type="match status" value="1"/>
</dbReference>
<dbReference type="Gene3D" id="3.90.550.10">
    <property type="entry name" value="Spore Coat Polysaccharide Biosynthesis Protein SpsA, Chain A"/>
    <property type="match status" value="1"/>
</dbReference>
<keyword evidence="4" id="KW-0256">Endoplasmic reticulum</keyword>
<comment type="cofactor">
    <cofactor evidence="1">
        <name>Ca(2+)</name>
        <dbReference type="ChEBI" id="CHEBI:29108"/>
    </cofactor>
</comment>
<dbReference type="Pfam" id="PF18404">
    <property type="entry name" value="Glyco_transf_24"/>
    <property type="match status" value="1"/>
</dbReference>
<evidence type="ECO:0000256" key="6">
    <source>
        <dbReference type="SAM" id="SignalP"/>
    </source>
</evidence>
<gene>
    <name evidence="11" type="ORF">WICMUC_004854</name>
</gene>
<keyword evidence="3 6" id="KW-0732">Signal</keyword>
<accession>A0A9P8PDP5</accession>
<evidence type="ECO:0000256" key="3">
    <source>
        <dbReference type="ARBA" id="ARBA00022729"/>
    </source>
</evidence>
<comment type="caution">
    <text evidence="11">The sequence shown here is derived from an EMBL/GenBank/DDBJ whole genome shotgun (WGS) entry which is preliminary data.</text>
</comment>
<dbReference type="GO" id="GO:0036503">
    <property type="term" value="P:ERAD pathway"/>
    <property type="evidence" value="ECO:0007669"/>
    <property type="project" value="TreeGrafter"/>
</dbReference>
<proteinExistence type="predicted"/>
<evidence type="ECO:0000256" key="5">
    <source>
        <dbReference type="ARBA" id="ARBA00023180"/>
    </source>
</evidence>
<protein>
    <recommendedName>
        <fullName evidence="13">Glycosyltransferase family 24 protein</fullName>
    </recommendedName>
</protein>
<dbReference type="InterPro" id="IPR040694">
    <property type="entry name" value="UGGT_TRXL_2"/>
</dbReference>
<evidence type="ECO:0000256" key="4">
    <source>
        <dbReference type="ARBA" id="ARBA00022824"/>
    </source>
</evidence>
<comment type="subcellular location">
    <subcellularLocation>
        <location evidence="2">Endoplasmic reticulum lumen</location>
    </subcellularLocation>
</comment>
<dbReference type="InterPro" id="IPR009448">
    <property type="entry name" value="UDP-g_GGtrans"/>
</dbReference>
<dbReference type="GO" id="GO:0051082">
    <property type="term" value="F:unfolded protein binding"/>
    <property type="evidence" value="ECO:0007669"/>
    <property type="project" value="TreeGrafter"/>
</dbReference>
<dbReference type="InterPro" id="IPR040497">
    <property type="entry name" value="Glyco_transf_24"/>
</dbReference>
<feature type="domain" description="UGGT thioredoxin-like" evidence="8">
    <location>
        <begin position="273"/>
        <end position="401"/>
    </location>
</feature>